<evidence type="ECO:0000313" key="1">
    <source>
        <dbReference type="EMBL" id="CAK9152213.1"/>
    </source>
</evidence>
<dbReference type="AlphaFoldDB" id="A0ABC8S5I8"/>
<dbReference type="Proteomes" id="UP001642360">
    <property type="component" value="Unassembled WGS sequence"/>
</dbReference>
<name>A0ABC8S5I8_9AQUA</name>
<organism evidence="1 2">
    <name type="scientific">Ilex paraguariensis</name>
    <name type="common">yerba mate</name>
    <dbReference type="NCBI Taxonomy" id="185542"/>
    <lineage>
        <taxon>Eukaryota</taxon>
        <taxon>Viridiplantae</taxon>
        <taxon>Streptophyta</taxon>
        <taxon>Embryophyta</taxon>
        <taxon>Tracheophyta</taxon>
        <taxon>Spermatophyta</taxon>
        <taxon>Magnoliopsida</taxon>
        <taxon>eudicotyledons</taxon>
        <taxon>Gunneridae</taxon>
        <taxon>Pentapetalae</taxon>
        <taxon>asterids</taxon>
        <taxon>campanulids</taxon>
        <taxon>Aquifoliales</taxon>
        <taxon>Aquifoliaceae</taxon>
        <taxon>Ilex</taxon>
    </lineage>
</organism>
<keyword evidence="2" id="KW-1185">Reference proteome</keyword>
<proteinExistence type="predicted"/>
<reference evidence="1 2" key="1">
    <citation type="submission" date="2024-02" db="EMBL/GenBank/DDBJ databases">
        <authorList>
            <person name="Vignale AGUSTIN F."/>
            <person name="Sosa J E."/>
            <person name="Modenutti C."/>
        </authorList>
    </citation>
    <scope>NUCLEOTIDE SEQUENCE [LARGE SCALE GENOMIC DNA]</scope>
</reference>
<accession>A0ABC8S5I8</accession>
<sequence>MLSTGIYSYVDVRDVAYAHVQALEIASANGRYCLVETVTYSSETRKILHKLYPTLNIPKKAWEFAYASMGEAVGGGFWFWGAVSIGYGVGDHWSRGKGFGGIVGAAGGGLSEQEVGVGGTVKVGEAVGGITGAGKGVGFNEKMLGVF</sequence>
<dbReference type="Gene3D" id="3.40.50.720">
    <property type="entry name" value="NAD(P)-binding Rossmann-like Domain"/>
    <property type="match status" value="1"/>
</dbReference>
<evidence type="ECO:0000313" key="2">
    <source>
        <dbReference type="Proteomes" id="UP001642360"/>
    </source>
</evidence>
<gene>
    <name evidence="1" type="ORF">ILEXP_LOCUS20426</name>
</gene>
<dbReference type="EMBL" id="CAUOFW020002245">
    <property type="protein sequence ID" value="CAK9152213.1"/>
    <property type="molecule type" value="Genomic_DNA"/>
</dbReference>
<protein>
    <submittedName>
        <fullName evidence="1">Uncharacterized protein</fullName>
    </submittedName>
</protein>
<comment type="caution">
    <text evidence="1">The sequence shown here is derived from an EMBL/GenBank/DDBJ whole genome shotgun (WGS) entry which is preliminary data.</text>
</comment>